<dbReference type="Gene3D" id="3.30.465.10">
    <property type="match status" value="1"/>
</dbReference>
<dbReference type="InterPro" id="IPR016167">
    <property type="entry name" value="FAD-bd_PCMH_sub1"/>
</dbReference>
<name>A0AAD4THA8_9MAGN</name>
<dbReference type="InterPro" id="IPR012951">
    <property type="entry name" value="BBE"/>
</dbReference>
<keyword evidence="4 7" id="KW-0732">Signal</keyword>
<dbReference type="Gene3D" id="3.40.462.20">
    <property type="match status" value="1"/>
</dbReference>
<dbReference type="InterPro" id="IPR016169">
    <property type="entry name" value="FAD-bd_PCMH_sub2"/>
</dbReference>
<feature type="chain" id="PRO_5041966544" description="FAD-binding PCMH-type domain-containing protein" evidence="7">
    <location>
        <begin position="31"/>
        <end position="529"/>
    </location>
</feature>
<feature type="domain" description="FAD-binding PCMH-type" evidence="8">
    <location>
        <begin position="74"/>
        <end position="248"/>
    </location>
</feature>
<protein>
    <recommendedName>
        <fullName evidence="8">FAD-binding PCMH-type domain-containing protein</fullName>
    </recommendedName>
</protein>
<dbReference type="Pfam" id="PF08031">
    <property type="entry name" value="BBE"/>
    <property type="match status" value="1"/>
</dbReference>
<proteinExistence type="inferred from homology"/>
<dbReference type="PROSITE" id="PS51387">
    <property type="entry name" value="FAD_PCMH"/>
    <property type="match status" value="1"/>
</dbReference>
<dbReference type="Proteomes" id="UP001202328">
    <property type="component" value="Unassembled WGS sequence"/>
</dbReference>
<evidence type="ECO:0000313" key="10">
    <source>
        <dbReference type="Proteomes" id="UP001202328"/>
    </source>
</evidence>
<sequence length="529" mass="58734">MSSSSRYNSLPLVSLLISFFVLSTLHAAASSHGDFLNCITLHSNSRIPIYTPKDSSYSSILRSTAECLRFNSSTTLKPFLIVTPLKESHIPTVVICSRKNGIHIRVRSGGHDLEGLSYAADVPFIIVDLLHLRKVNVDVKNKAAWVQTGATIGEVFYKIAKKSNTLGFPAGICPTVGTGGHLSGGGYGSLVRKYGLASDNVIDARVVDVRGRILNKTSMGEDLFWAIRGGGGASFVIVVAWKIRLVPVPPTVTVFSVDKTLEDGATSILHKWQQVAHMLPPEIYIIVSIGAGDVSSSGKIRKDPMIATFISLFLGDATKHKKLMDDEFPELGLASNDFTEMSWIQSVLVLAGLPANTSTDILLNMPQKKLFFKGKSDYVRQPISQTGIEMMWKRLVDDRQTALLLTPYGGRMSEISESETPFPHRDGVLFDIFYYSSWDEEQDVDSEKFRNELRITHEFMTPYVSKNPRESYVNYRDLDLGQSSNGTASYSKAAVWGYKYFKGNFDRLVSVKTKVDPDNFFRNEQSIPR</sequence>
<dbReference type="InterPro" id="IPR016166">
    <property type="entry name" value="FAD-bd_PCMH"/>
</dbReference>
<keyword evidence="3" id="KW-0285">Flavoprotein</keyword>
<evidence type="ECO:0000256" key="4">
    <source>
        <dbReference type="ARBA" id="ARBA00022729"/>
    </source>
</evidence>
<keyword evidence="6" id="KW-0325">Glycoprotein</keyword>
<organism evidence="9 10">
    <name type="scientific">Papaver atlanticum</name>
    <dbReference type="NCBI Taxonomy" id="357466"/>
    <lineage>
        <taxon>Eukaryota</taxon>
        <taxon>Viridiplantae</taxon>
        <taxon>Streptophyta</taxon>
        <taxon>Embryophyta</taxon>
        <taxon>Tracheophyta</taxon>
        <taxon>Spermatophyta</taxon>
        <taxon>Magnoliopsida</taxon>
        <taxon>Ranunculales</taxon>
        <taxon>Papaveraceae</taxon>
        <taxon>Papaveroideae</taxon>
        <taxon>Papaver</taxon>
    </lineage>
</organism>
<keyword evidence="10" id="KW-1185">Reference proteome</keyword>
<dbReference type="Gene3D" id="3.30.43.10">
    <property type="entry name" value="Uridine Diphospho-n-acetylenolpyruvylglucosamine Reductase, domain 2"/>
    <property type="match status" value="1"/>
</dbReference>
<gene>
    <name evidence="9" type="ORF">MKW98_002964</name>
</gene>
<evidence type="ECO:0000259" key="8">
    <source>
        <dbReference type="PROSITE" id="PS51387"/>
    </source>
</evidence>
<comment type="similarity">
    <text evidence="2">Belongs to the oxygen-dependent FAD-linked oxidoreductase family.</text>
</comment>
<comment type="caution">
    <text evidence="9">The sequence shown here is derived from an EMBL/GenBank/DDBJ whole genome shotgun (WGS) entry which is preliminary data.</text>
</comment>
<keyword evidence="5" id="KW-0274">FAD</keyword>
<dbReference type="GO" id="GO:0016491">
    <property type="term" value="F:oxidoreductase activity"/>
    <property type="evidence" value="ECO:0007669"/>
    <property type="project" value="InterPro"/>
</dbReference>
<dbReference type="InterPro" id="IPR036318">
    <property type="entry name" value="FAD-bd_PCMH-like_sf"/>
</dbReference>
<accession>A0AAD4THA8</accession>
<dbReference type="EMBL" id="JAJJMB010000931">
    <property type="protein sequence ID" value="KAI3960465.1"/>
    <property type="molecule type" value="Genomic_DNA"/>
</dbReference>
<evidence type="ECO:0000256" key="7">
    <source>
        <dbReference type="SAM" id="SignalP"/>
    </source>
</evidence>
<dbReference type="InterPro" id="IPR006094">
    <property type="entry name" value="Oxid_FAD_bind_N"/>
</dbReference>
<dbReference type="SUPFAM" id="SSF56176">
    <property type="entry name" value="FAD-binding/transporter-associated domain-like"/>
    <property type="match status" value="1"/>
</dbReference>
<dbReference type="Pfam" id="PF01565">
    <property type="entry name" value="FAD_binding_4"/>
    <property type="match status" value="1"/>
</dbReference>
<evidence type="ECO:0000256" key="3">
    <source>
        <dbReference type="ARBA" id="ARBA00022630"/>
    </source>
</evidence>
<feature type="signal peptide" evidence="7">
    <location>
        <begin position="1"/>
        <end position="30"/>
    </location>
</feature>
<evidence type="ECO:0000256" key="6">
    <source>
        <dbReference type="ARBA" id="ARBA00023180"/>
    </source>
</evidence>
<evidence type="ECO:0000256" key="1">
    <source>
        <dbReference type="ARBA" id="ARBA00001974"/>
    </source>
</evidence>
<dbReference type="GO" id="GO:0071949">
    <property type="term" value="F:FAD binding"/>
    <property type="evidence" value="ECO:0007669"/>
    <property type="project" value="InterPro"/>
</dbReference>
<evidence type="ECO:0000256" key="2">
    <source>
        <dbReference type="ARBA" id="ARBA00005466"/>
    </source>
</evidence>
<dbReference type="AlphaFoldDB" id="A0AAD4THA8"/>
<evidence type="ECO:0000313" key="9">
    <source>
        <dbReference type="EMBL" id="KAI3960465.1"/>
    </source>
</evidence>
<dbReference type="PANTHER" id="PTHR32448">
    <property type="entry name" value="OS08G0158400 PROTEIN"/>
    <property type="match status" value="1"/>
</dbReference>
<comment type="cofactor">
    <cofactor evidence="1">
        <name>FAD</name>
        <dbReference type="ChEBI" id="CHEBI:57692"/>
    </cofactor>
</comment>
<reference evidence="9" key="1">
    <citation type="submission" date="2022-04" db="EMBL/GenBank/DDBJ databases">
        <title>A functionally conserved STORR gene fusion in Papaver species that diverged 16.8 million years ago.</title>
        <authorList>
            <person name="Catania T."/>
        </authorList>
    </citation>
    <scope>NUCLEOTIDE SEQUENCE</scope>
    <source>
        <strain evidence="9">S-188037</strain>
    </source>
</reference>
<evidence type="ECO:0000256" key="5">
    <source>
        <dbReference type="ARBA" id="ARBA00022827"/>
    </source>
</evidence>